<sequence>MALWKRLSLAFALAAGVRAQSSSERLWAVVAFINHGETTPLVSANDTVLTPEGAQQMLRQGTAFRARYLGNVSDSDYDGIETAYIQDMNNDLIDNTVLDLTSRTDQYVSGGAMAFMQGLYPPSSDAFENDADLIEMARDYSQGDDNLTDYPLNGYQYPNIRTLGILDPMSTAIQGNLRCSDWESEMRNNLTQDETMLDFYNETHSFYQLLFSTPPLEGTIELEYANLWNAYVLSEYVNYMYIHNETVHDGLANPTNVLSILSSYAVSMERTKNSYGNEFDSAESDAKEVLYSIAGRTLASRVEQQFARNLQWSGTRDKLSLMFGSFEPILSFISLSGLLTRDSIAEGPFSTLPEPGAAIVFELYSENQDDQDAQPSYDDLSVRFYYRASADSDEDFEAYTLFGSKYNSSVPYSDFVSEMKKLGTTAYEWCDVCSSTPAPWCYSSYVNVGDGDSYSSGSLDPIVAGVVGAVIMAVVLAFIAAALFFLAGLRLRRNVAKEEEPSNPTGGFKNPETIVGDKDVAVTREGFHHERVGSWELRDGSHMPSFDAAGIAKNDQPRERGMSLDDDDDISVMGATPVKAHESV</sequence>
<evidence type="ECO:0000313" key="6">
    <source>
        <dbReference type="Proteomes" id="UP001498476"/>
    </source>
</evidence>
<dbReference type="Pfam" id="PF00328">
    <property type="entry name" value="His_Phos_2"/>
    <property type="match status" value="1"/>
</dbReference>
<feature type="signal peptide" evidence="4">
    <location>
        <begin position="1"/>
        <end position="19"/>
    </location>
</feature>
<protein>
    <recommendedName>
        <fullName evidence="7">Histidine acid phosphatase</fullName>
    </recommendedName>
</protein>
<organism evidence="5 6">
    <name type="scientific">Neonectria punicea</name>
    <dbReference type="NCBI Taxonomy" id="979145"/>
    <lineage>
        <taxon>Eukaryota</taxon>
        <taxon>Fungi</taxon>
        <taxon>Dikarya</taxon>
        <taxon>Ascomycota</taxon>
        <taxon>Pezizomycotina</taxon>
        <taxon>Sordariomycetes</taxon>
        <taxon>Hypocreomycetidae</taxon>
        <taxon>Hypocreales</taxon>
        <taxon>Nectriaceae</taxon>
        <taxon>Neonectria</taxon>
    </lineage>
</organism>
<feature type="transmembrane region" description="Helical" evidence="3">
    <location>
        <begin position="462"/>
        <end position="487"/>
    </location>
</feature>
<evidence type="ECO:0000256" key="2">
    <source>
        <dbReference type="SAM" id="MobiDB-lite"/>
    </source>
</evidence>
<evidence type="ECO:0008006" key="7">
    <source>
        <dbReference type="Google" id="ProtNLM"/>
    </source>
</evidence>
<evidence type="ECO:0000256" key="4">
    <source>
        <dbReference type="SAM" id="SignalP"/>
    </source>
</evidence>
<evidence type="ECO:0000313" key="5">
    <source>
        <dbReference type="EMBL" id="KAK7423900.1"/>
    </source>
</evidence>
<evidence type="ECO:0000256" key="1">
    <source>
        <dbReference type="ARBA" id="ARBA00005375"/>
    </source>
</evidence>
<reference evidence="5 6" key="1">
    <citation type="journal article" date="2025" name="Microbiol. Resour. Announc.">
        <title>Draft genome sequences for Neonectria magnoliae and Neonectria punicea, canker pathogens of Liriodendron tulipifera and Acer saccharum in West Virginia.</title>
        <authorList>
            <person name="Petronek H.M."/>
            <person name="Kasson M.T."/>
            <person name="Metheny A.M."/>
            <person name="Stauder C.M."/>
            <person name="Lovett B."/>
            <person name="Lynch S.C."/>
            <person name="Garnas J.R."/>
            <person name="Kasson L.R."/>
            <person name="Stajich J.E."/>
        </authorList>
    </citation>
    <scope>NUCLEOTIDE SEQUENCE [LARGE SCALE GENOMIC DNA]</scope>
    <source>
        <strain evidence="5 6">NRRL 64653</strain>
    </source>
</reference>
<comment type="similarity">
    <text evidence="1">Belongs to the histidine acid phosphatase family.</text>
</comment>
<dbReference type="PANTHER" id="PTHR11567">
    <property type="entry name" value="ACID PHOSPHATASE-RELATED"/>
    <property type="match status" value="1"/>
</dbReference>
<dbReference type="InterPro" id="IPR050645">
    <property type="entry name" value="Histidine_acid_phosphatase"/>
</dbReference>
<proteinExistence type="inferred from homology"/>
<keyword evidence="3" id="KW-1133">Transmembrane helix</keyword>
<dbReference type="InterPro" id="IPR029033">
    <property type="entry name" value="His_PPase_superfam"/>
</dbReference>
<dbReference type="PANTHER" id="PTHR11567:SF127">
    <property type="entry name" value="HISTIDINE ACID PHOSPHATASE"/>
    <property type="match status" value="1"/>
</dbReference>
<comment type="caution">
    <text evidence="5">The sequence shown here is derived from an EMBL/GenBank/DDBJ whole genome shotgun (WGS) entry which is preliminary data.</text>
</comment>
<keyword evidence="6" id="KW-1185">Reference proteome</keyword>
<gene>
    <name evidence="5" type="ORF">QQX98_000772</name>
</gene>
<dbReference type="SUPFAM" id="SSF53254">
    <property type="entry name" value="Phosphoglycerate mutase-like"/>
    <property type="match status" value="1"/>
</dbReference>
<dbReference type="InterPro" id="IPR000560">
    <property type="entry name" value="His_Pase_clade-2"/>
</dbReference>
<feature type="region of interest" description="Disordered" evidence="2">
    <location>
        <begin position="546"/>
        <end position="584"/>
    </location>
</feature>
<dbReference type="Gene3D" id="3.40.50.1240">
    <property type="entry name" value="Phosphoglycerate mutase-like"/>
    <property type="match status" value="1"/>
</dbReference>
<keyword evidence="3" id="KW-0472">Membrane</keyword>
<evidence type="ECO:0000256" key="3">
    <source>
        <dbReference type="SAM" id="Phobius"/>
    </source>
</evidence>
<dbReference type="EMBL" id="JAZAVJ010000007">
    <property type="protein sequence ID" value="KAK7423900.1"/>
    <property type="molecule type" value="Genomic_DNA"/>
</dbReference>
<accession>A0ABR1HRP2</accession>
<keyword evidence="4" id="KW-0732">Signal</keyword>
<name>A0ABR1HRP2_9HYPO</name>
<dbReference type="Proteomes" id="UP001498476">
    <property type="component" value="Unassembled WGS sequence"/>
</dbReference>
<feature type="chain" id="PRO_5047482273" description="Histidine acid phosphatase" evidence="4">
    <location>
        <begin position="20"/>
        <end position="584"/>
    </location>
</feature>
<keyword evidence="3" id="KW-0812">Transmembrane</keyword>